<dbReference type="PANTHER" id="PTHR12110:SF21">
    <property type="entry name" value="XYLOSE ISOMERASE-LIKE TIM BARREL DOMAIN-CONTAINING PROTEIN"/>
    <property type="match status" value="1"/>
</dbReference>
<dbReference type="InterPro" id="IPR013022">
    <property type="entry name" value="Xyl_isomerase-like_TIM-brl"/>
</dbReference>
<proteinExistence type="predicted"/>
<dbReference type="RefSeq" id="WP_250938374.1">
    <property type="nucleotide sequence ID" value="NZ_JAMLJK010000002.1"/>
</dbReference>
<dbReference type="AlphaFoldDB" id="A0AA41ZNN7"/>
<dbReference type="InterPro" id="IPR050312">
    <property type="entry name" value="IolE/XylAMocC-like"/>
</dbReference>
<evidence type="ECO:0000313" key="2">
    <source>
        <dbReference type="EMBL" id="MCX2525253.1"/>
    </source>
</evidence>
<dbReference type="EMBL" id="JAPIVE010000004">
    <property type="protein sequence ID" value="MCX2525253.1"/>
    <property type="molecule type" value="Genomic_DNA"/>
</dbReference>
<dbReference type="GO" id="GO:0016853">
    <property type="term" value="F:isomerase activity"/>
    <property type="evidence" value="ECO:0007669"/>
    <property type="project" value="UniProtKB-KW"/>
</dbReference>
<keyword evidence="2" id="KW-0413">Isomerase</keyword>
<dbReference type="Gene3D" id="3.20.20.150">
    <property type="entry name" value="Divalent-metal-dependent TIM barrel enzymes"/>
    <property type="match status" value="1"/>
</dbReference>
<comment type="caution">
    <text evidence="2">The sequence shown here is derived from an EMBL/GenBank/DDBJ whole genome shotgun (WGS) entry which is preliminary data.</text>
</comment>
<organism evidence="2 3">
    <name type="scientific">Larsenimonas rhizosphaerae</name>
    <dbReference type="NCBI Taxonomy" id="2944682"/>
    <lineage>
        <taxon>Bacteria</taxon>
        <taxon>Pseudomonadati</taxon>
        <taxon>Pseudomonadota</taxon>
        <taxon>Gammaproteobacteria</taxon>
        <taxon>Oceanospirillales</taxon>
        <taxon>Halomonadaceae</taxon>
        <taxon>Larsenimonas</taxon>
    </lineage>
</organism>
<dbReference type="PANTHER" id="PTHR12110">
    <property type="entry name" value="HYDROXYPYRUVATE ISOMERASE"/>
    <property type="match status" value="1"/>
</dbReference>
<dbReference type="Proteomes" id="UP001165678">
    <property type="component" value="Unassembled WGS sequence"/>
</dbReference>
<evidence type="ECO:0000259" key="1">
    <source>
        <dbReference type="Pfam" id="PF01261"/>
    </source>
</evidence>
<dbReference type="SUPFAM" id="SSF51658">
    <property type="entry name" value="Xylose isomerase-like"/>
    <property type="match status" value="1"/>
</dbReference>
<protein>
    <submittedName>
        <fullName evidence="2">Sugar phosphate isomerase/epimerase</fullName>
    </submittedName>
</protein>
<reference evidence="2" key="1">
    <citation type="submission" date="2022-11" db="EMBL/GenBank/DDBJ databases">
        <title>Larsenimonas rhizosphaerae sp. nov., isolated from a tidal mudflat.</title>
        <authorList>
            <person name="Lee S.D."/>
            <person name="Kim I.S."/>
        </authorList>
    </citation>
    <scope>NUCLEOTIDE SEQUENCE</scope>
    <source>
        <strain evidence="2">GH2-1</strain>
    </source>
</reference>
<name>A0AA41ZNN7_9GAMM</name>
<evidence type="ECO:0000313" key="3">
    <source>
        <dbReference type="Proteomes" id="UP001165678"/>
    </source>
</evidence>
<feature type="domain" description="Xylose isomerase-like TIM barrel" evidence="1">
    <location>
        <begin position="18"/>
        <end position="251"/>
    </location>
</feature>
<gene>
    <name evidence="2" type="ORF">OQ287_13485</name>
</gene>
<accession>A0AA41ZNN7</accession>
<dbReference type="Pfam" id="PF01261">
    <property type="entry name" value="AP_endonuc_2"/>
    <property type="match status" value="1"/>
</dbReference>
<keyword evidence="3" id="KW-1185">Reference proteome</keyword>
<sequence length="272" mass="30093">MHTIATVSLGGDLMDKLDVIAQAGFEGVEIFESDIHHSRASTFEIGRHIKALGLRVTALQPMKDVEATGHLKRQLERLEIRFAIMSTLGTSLLLTCSNTTPHAIDDPQQACTDLLAMAEFAQQHGCRIGFEALAWGTHINSWQQAWSLVQQVDHPALGLVLDSFHILAHGDPLTPLADVPGDRIFAVQFADAPWFEEESYLHWSRHHRCLPFAGELNMDGFISALHDTGYKGPLSLELFHDPASPENGQVRAADCKRTLNRIDARLDPLPVV</sequence>
<dbReference type="InterPro" id="IPR036237">
    <property type="entry name" value="Xyl_isomerase-like_sf"/>
</dbReference>